<sequence length="100" mass="11035">MNSLRERDIEKKLVEAVRKSGGLAPKFVSPGLDGVPDRIILFPKGRVAFAEVKAPGKKPRPLQARRIKQLQSLGFQVYVIDEPEQIEGVIKNIQTGGDAE</sequence>
<dbReference type="InterPro" id="IPR014883">
    <property type="entry name" value="VRR_NUC"/>
</dbReference>
<dbReference type="AlphaFoldDB" id="U7UCT4"/>
<keyword evidence="3" id="KW-0378">Hydrolase</keyword>
<dbReference type="EMBL" id="AWXA01000053">
    <property type="protein sequence ID" value="ERT57131.1"/>
    <property type="molecule type" value="Genomic_DNA"/>
</dbReference>
<evidence type="ECO:0000256" key="1">
    <source>
        <dbReference type="ARBA" id="ARBA00001946"/>
    </source>
</evidence>
<dbReference type="Pfam" id="PF08774">
    <property type="entry name" value="VRR_NUC"/>
    <property type="match status" value="1"/>
</dbReference>
<evidence type="ECO:0000256" key="3">
    <source>
        <dbReference type="ARBA" id="ARBA00022801"/>
    </source>
</evidence>
<protein>
    <submittedName>
        <fullName evidence="5">VRR-NUC domain protein</fullName>
    </submittedName>
</protein>
<dbReference type="eggNOG" id="ENOG5032Y88">
    <property type="taxonomic scope" value="Bacteria"/>
</dbReference>
<keyword evidence="6" id="KW-1185">Reference proteome</keyword>
<evidence type="ECO:0000313" key="6">
    <source>
        <dbReference type="Proteomes" id="UP000017090"/>
    </source>
</evidence>
<dbReference type="Proteomes" id="UP000017090">
    <property type="component" value="Unassembled WGS sequence"/>
</dbReference>
<reference evidence="5 6" key="1">
    <citation type="submission" date="2013-09" db="EMBL/GenBank/DDBJ databases">
        <authorList>
            <person name="Durkin A.S."/>
            <person name="Haft D.R."/>
            <person name="McCorrison J."/>
            <person name="Torralba M."/>
            <person name="Gillis M."/>
            <person name="Haft D.H."/>
            <person name="Methe B."/>
            <person name="Sutton G."/>
            <person name="Nelson K.E."/>
        </authorList>
    </citation>
    <scope>NUCLEOTIDE SEQUENCE [LARGE SCALE GENOMIC DNA]</scope>
    <source>
        <strain evidence="5 6">BV3C16-1</strain>
    </source>
</reference>
<dbReference type="STRING" id="1111454.HMPREF1250_1735"/>
<evidence type="ECO:0000313" key="5">
    <source>
        <dbReference type="EMBL" id="ERT57131.1"/>
    </source>
</evidence>
<evidence type="ECO:0000256" key="2">
    <source>
        <dbReference type="ARBA" id="ARBA00022722"/>
    </source>
</evidence>
<comment type="cofactor">
    <cofactor evidence="1">
        <name>Mg(2+)</name>
        <dbReference type="ChEBI" id="CHEBI:18420"/>
    </cofactor>
</comment>
<comment type="caution">
    <text evidence="5">The sequence shown here is derived from an EMBL/GenBank/DDBJ whole genome shotgun (WGS) entry which is preliminary data.</text>
</comment>
<accession>U7UCT4</accession>
<dbReference type="PATRIC" id="fig|1111454.3.peg.2026"/>
<dbReference type="GO" id="GO:0004518">
    <property type="term" value="F:nuclease activity"/>
    <property type="evidence" value="ECO:0007669"/>
    <property type="project" value="UniProtKB-KW"/>
</dbReference>
<dbReference type="InterPro" id="IPR011856">
    <property type="entry name" value="tRNA_endonuc-like_dom_sf"/>
</dbReference>
<proteinExistence type="predicted"/>
<dbReference type="GO" id="GO:0016788">
    <property type="term" value="F:hydrolase activity, acting on ester bonds"/>
    <property type="evidence" value="ECO:0007669"/>
    <property type="project" value="InterPro"/>
</dbReference>
<dbReference type="SMART" id="SM00990">
    <property type="entry name" value="VRR_NUC"/>
    <property type="match status" value="1"/>
</dbReference>
<dbReference type="Gene3D" id="3.40.1350.10">
    <property type="match status" value="1"/>
</dbReference>
<dbReference type="GO" id="GO:0003676">
    <property type="term" value="F:nucleic acid binding"/>
    <property type="evidence" value="ECO:0007669"/>
    <property type="project" value="InterPro"/>
</dbReference>
<gene>
    <name evidence="5" type="ORF">HMPREF1250_1735</name>
</gene>
<keyword evidence="2" id="KW-0540">Nuclease</keyword>
<feature type="domain" description="VRR-NUC" evidence="4">
    <location>
        <begin position="4"/>
        <end position="84"/>
    </location>
</feature>
<organism evidence="5 6">
    <name type="scientific">Megasphaera vaginalis</name>
    <name type="common">ex Srinivasan et al. 2021</name>
    <dbReference type="NCBI Taxonomy" id="1111454"/>
    <lineage>
        <taxon>Bacteria</taxon>
        <taxon>Bacillati</taxon>
        <taxon>Bacillota</taxon>
        <taxon>Negativicutes</taxon>
        <taxon>Veillonellales</taxon>
        <taxon>Veillonellaceae</taxon>
        <taxon>Megasphaera</taxon>
    </lineage>
</organism>
<evidence type="ECO:0000259" key="4">
    <source>
        <dbReference type="SMART" id="SM00990"/>
    </source>
</evidence>
<dbReference type="OrthoDB" id="6706702at2"/>
<name>U7UCT4_9FIRM</name>